<dbReference type="EMBL" id="JAROCC010000001">
    <property type="protein sequence ID" value="MDN4606176.1"/>
    <property type="molecule type" value="Genomic_DNA"/>
</dbReference>
<dbReference type="RefSeq" id="WP_301241717.1">
    <property type="nucleotide sequence ID" value="NZ_JAROCC010000001.1"/>
</dbReference>
<proteinExistence type="predicted"/>
<organism evidence="1 2">
    <name type="scientific">Sporosarcina highlanderae</name>
    <dbReference type="NCBI Taxonomy" id="3035916"/>
    <lineage>
        <taxon>Bacteria</taxon>
        <taxon>Bacillati</taxon>
        <taxon>Bacillota</taxon>
        <taxon>Bacilli</taxon>
        <taxon>Bacillales</taxon>
        <taxon>Caryophanaceae</taxon>
        <taxon>Sporosarcina</taxon>
    </lineage>
</organism>
<comment type="caution">
    <text evidence="1">The sequence shown here is derived from an EMBL/GenBank/DDBJ whole genome shotgun (WGS) entry which is preliminary data.</text>
</comment>
<gene>
    <name evidence="1" type="ORF">P5G49_01620</name>
</gene>
<dbReference type="Proteomes" id="UP001175097">
    <property type="component" value="Unassembled WGS sequence"/>
</dbReference>
<keyword evidence="2" id="KW-1185">Reference proteome</keyword>
<accession>A0ABT8JLZ5</accession>
<evidence type="ECO:0000313" key="2">
    <source>
        <dbReference type="Proteomes" id="UP001175097"/>
    </source>
</evidence>
<evidence type="ECO:0008006" key="3">
    <source>
        <dbReference type="Google" id="ProtNLM"/>
    </source>
</evidence>
<name>A0ABT8JLZ5_9BACL</name>
<evidence type="ECO:0000313" key="1">
    <source>
        <dbReference type="EMBL" id="MDN4606176.1"/>
    </source>
</evidence>
<sequence length="216" mass="24858">MTKKIIPAIFGIVILIAIVFSFRSITEVNGLVEGEKSTFVEAKENDKYSIVHFYSDEMTIDDQVKNSSIIVLGEVKEILPSVETNDIVDPIDAAELREKGYNIVHTDIVIKVEKYLGEEKLDFDEIVVRRDGGRINGFVRIVKQEHFNLGEKVLLLRLFQPEQMTQVPEGYQKEQYFMFASDSKFVSKQKGIYYLERNEGIKINENELEKIIDKNS</sequence>
<reference evidence="1" key="1">
    <citation type="submission" date="2023-03" db="EMBL/GenBank/DDBJ databases">
        <title>MT1 and MT2 Draft Genomes of Novel Species.</title>
        <authorList>
            <person name="Venkateswaran K."/>
        </authorList>
    </citation>
    <scope>NUCLEOTIDE SEQUENCE</scope>
    <source>
        <strain evidence="1">F6_3S_P_2</strain>
    </source>
</reference>
<protein>
    <recommendedName>
        <fullName evidence="3">SAF domain-containing protein</fullName>
    </recommendedName>
</protein>